<accession>A0A1I6PLC0</accession>
<dbReference type="STRING" id="311180.SAMN04488050_101618"/>
<evidence type="ECO:0000313" key="3">
    <source>
        <dbReference type="Proteomes" id="UP000199392"/>
    </source>
</evidence>
<evidence type="ECO:0008006" key="4">
    <source>
        <dbReference type="Google" id="ProtNLM"/>
    </source>
</evidence>
<dbReference type="OrthoDB" id="7871100at2"/>
<gene>
    <name evidence="2" type="ORF">SAMN04488050_101618</name>
</gene>
<dbReference type="Proteomes" id="UP000199392">
    <property type="component" value="Unassembled WGS sequence"/>
</dbReference>
<feature type="coiled-coil region" evidence="1">
    <location>
        <begin position="42"/>
        <end position="124"/>
    </location>
</feature>
<dbReference type="AlphaFoldDB" id="A0A1I6PLC0"/>
<evidence type="ECO:0000313" key="2">
    <source>
        <dbReference type="EMBL" id="SFS40930.1"/>
    </source>
</evidence>
<dbReference type="EMBL" id="FOZW01000001">
    <property type="protein sequence ID" value="SFS40930.1"/>
    <property type="molecule type" value="Genomic_DNA"/>
</dbReference>
<sequence>MSQIDELHSRITRALDRISTGVEALGSPQPDADTEAAAVGDIAALRGALDEERMANAQLEERVRKLHAQIEGTPEASAESVALAGQLDAQRGAMAALDGELQRLRQANAALMRSQAEMREALEAGLGEPHLINQAMLAELESLRAARGVEEAEAQALLAGLTPVLAAATKAEDL</sequence>
<organism evidence="2 3">
    <name type="scientific">Alloyangia pacifica</name>
    <dbReference type="NCBI Taxonomy" id="311180"/>
    <lineage>
        <taxon>Bacteria</taxon>
        <taxon>Pseudomonadati</taxon>
        <taxon>Pseudomonadota</taxon>
        <taxon>Alphaproteobacteria</taxon>
        <taxon>Rhodobacterales</taxon>
        <taxon>Roseobacteraceae</taxon>
        <taxon>Alloyangia</taxon>
    </lineage>
</organism>
<proteinExistence type="predicted"/>
<keyword evidence="1" id="KW-0175">Coiled coil</keyword>
<protein>
    <recommendedName>
        <fullName evidence="4">Colicin transporter</fullName>
    </recommendedName>
</protein>
<name>A0A1I6PLC0_9RHOB</name>
<keyword evidence="3" id="KW-1185">Reference proteome</keyword>
<reference evidence="3" key="1">
    <citation type="submission" date="2016-10" db="EMBL/GenBank/DDBJ databases">
        <authorList>
            <person name="Varghese N."/>
            <person name="Submissions S."/>
        </authorList>
    </citation>
    <scope>NUCLEOTIDE SEQUENCE [LARGE SCALE GENOMIC DNA]</scope>
    <source>
        <strain evidence="3">DSM 26894</strain>
    </source>
</reference>
<evidence type="ECO:0000256" key="1">
    <source>
        <dbReference type="SAM" id="Coils"/>
    </source>
</evidence>
<dbReference type="RefSeq" id="WP_092421605.1">
    <property type="nucleotide sequence ID" value="NZ_FNCL01000002.1"/>
</dbReference>